<protein>
    <submittedName>
        <fullName evidence="2">Uncharacterized protein</fullName>
    </submittedName>
</protein>
<reference evidence="2" key="1">
    <citation type="submission" date="2022-07" db="EMBL/GenBank/DDBJ databases">
        <title>Genome Sequence of Agrocybe chaxingu.</title>
        <authorList>
            <person name="Buettner E."/>
        </authorList>
    </citation>
    <scope>NUCLEOTIDE SEQUENCE</scope>
    <source>
        <strain evidence="2">MP-N11</strain>
    </source>
</reference>
<dbReference type="Proteomes" id="UP001148786">
    <property type="component" value="Unassembled WGS sequence"/>
</dbReference>
<comment type="caution">
    <text evidence="2">The sequence shown here is derived from an EMBL/GenBank/DDBJ whole genome shotgun (WGS) entry which is preliminary data.</text>
</comment>
<feature type="compositionally biased region" description="Basic and acidic residues" evidence="1">
    <location>
        <begin position="152"/>
        <end position="167"/>
    </location>
</feature>
<organism evidence="2 3">
    <name type="scientific">Agrocybe chaxingu</name>
    <dbReference type="NCBI Taxonomy" id="84603"/>
    <lineage>
        <taxon>Eukaryota</taxon>
        <taxon>Fungi</taxon>
        <taxon>Dikarya</taxon>
        <taxon>Basidiomycota</taxon>
        <taxon>Agaricomycotina</taxon>
        <taxon>Agaricomycetes</taxon>
        <taxon>Agaricomycetidae</taxon>
        <taxon>Agaricales</taxon>
        <taxon>Agaricineae</taxon>
        <taxon>Strophariaceae</taxon>
        <taxon>Agrocybe</taxon>
    </lineage>
</organism>
<evidence type="ECO:0000256" key="1">
    <source>
        <dbReference type="SAM" id="MobiDB-lite"/>
    </source>
</evidence>
<keyword evidence="3" id="KW-1185">Reference proteome</keyword>
<evidence type="ECO:0000313" key="3">
    <source>
        <dbReference type="Proteomes" id="UP001148786"/>
    </source>
</evidence>
<proteinExistence type="predicted"/>
<feature type="compositionally biased region" description="Acidic residues" evidence="1">
    <location>
        <begin position="186"/>
        <end position="195"/>
    </location>
</feature>
<feature type="region of interest" description="Disordered" evidence="1">
    <location>
        <begin position="146"/>
        <end position="206"/>
    </location>
</feature>
<sequence length="206" mass="23374">MPRKRTEYNAIELDPPETLPFFISATQICELKIYIDRDRGVEIVQCDLCLTYLPLGSNRDLHWLEGHRGKSICLEKTKQAQRKEMQADEERRAAASLTLLKATAEAFSFRGPPASRLTTSVGQLEGSSSCTITPKQSFFDLSWASEPPDSTFSHHDETECFSEEERVNYQSEKSVLRVPIERSEESSDSEDEDEIRVENPPNPCKA</sequence>
<dbReference type="EMBL" id="JANKHO010003782">
    <property type="protein sequence ID" value="KAJ3481064.1"/>
    <property type="molecule type" value="Genomic_DNA"/>
</dbReference>
<evidence type="ECO:0000313" key="2">
    <source>
        <dbReference type="EMBL" id="KAJ3481064.1"/>
    </source>
</evidence>
<name>A0A9W8JUT7_9AGAR</name>
<dbReference type="AlphaFoldDB" id="A0A9W8JUT7"/>
<gene>
    <name evidence="2" type="ORF">NLJ89_g12241</name>
</gene>
<accession>A0A9W8JUT7</accession>